<organism evidence="2">
    <name type="scientific">Pinctada fucata</name>
    <name type="common">Akoya pearl oyster</name>
    <name type="synonym">Pinctada imbricata fucata</name>
    <dbReference type="NCBI Taxonomy" id="50426"/>
    <lineage>
        <taxon>Eukaryota</taxon>
        <taxon>Metazoa</taxon>
        <taxon>Spiralia</taxon>
        <taxon>Lophotrochozoa</taxon>
        <taxon>Mollusca</taxon>
        <taxon>Bivalvia</taxon>
        <taxon>Autobranchia</taxon>
        <taxon>Pteriomorphia</taxon>
        <taxon>Pterioida</taxon>
        <taxon>Pterioidea</taxon>
        <taxon>Pteriidae</taxon>
        <taxon>Pinctada</taxon>
    </lineage>
</organism>
<proteinExistence type="predicted"/>
<feature type="transmembrane region" description="Helical" evidence="1">
    <location>
        <begin position="38"/>
        <end position="61"/>
    </location>
</feature>
<reference evidence="2" key="1">
    <citation type="submission" date="2016-03" db="EMBL/GenBank/DDBJ databases">
        <authorList>
            <person name="Ploux O."/>
        </authorList>
    </citation>
    <scope>NUCLEOTIDE SEQUENCE</scope>
    <source>
        <tissue evidence="2">Mantle</tissue>
    </source>
</reference>
<accession>A0A194AP36</accession>
<sequence>MKLFITMISCDFSANSSICIAKFTSKLLKKFCTLQNTLYYDLLYLCTSAMFTYCSIVSYAFSVPGLIINPFYSFLLAAYVFIHEIYM</sequence>
<evidence type="ECO:0000313" key="2">
    <source>
        <dbReference type="EMBL" id="JAS03983.1"/>
    </source>
</evidence>
<evidence type="ECO:0000256" key="1">
    <source>
        <dbReference type="SAM" id="Phobius"/>
    </source>
</evidence>
<keyword evidence="1" id="KW-0472">Membrane</keyword>
<dbReference type="AlphaFoldDB" id="A0A194AP36"/>
<protein>
    <submittedName>
        <fullName evidence="2">Uncharacterized protein</fullName>
    </submittedName>
</protein>
<dbReference type="EMBL" id="GELH01000290">
    <property type="protein sequence ID" value="JAS03982.1"/>
    <property type="molecule type" value="Transcribed_RNA"/>
</dbReference>
<dbReference type="EMBL" id="GELH01000289">
    <property type="protein sequence ID" value="JAS03983.1"/>
    <property type="molecule type" value="Transcribed_RNA"/>
</dbReference>
<feature type="transmembrane region" description="Helical" evidence="1">
    <location>
        <begin position="67"/>
        <end position="86"/>
    </location>
</feature>
<name>A0A194AP36_PINFU</name>
<keyword evidence="1" id="KW-0812">Transmembrane</keyword>
<keyword evidence="1" id="KW-1133">Transmembrane helix</keyword>